<keyword evidence="6" id="KW-0378">Hydrolase</keyword>
<feature type="compositionally biased region" description="Polar residues" evidence="9">
    <location>
        <begin position="910"/>
        <end position="931"/>
    </location>
</feature>
<feature type="domain" description="Nudix hydrolase" evidence="10">
    <location>
        <begin position="108"/>
        <end position="245"/>
    </location>
</feature>
<dbReference type="GO" id="GO:0000290">
    <property type="term" value="P:deadenylation-dependent decapping of nuclear-transcribed mRNA"/>
    <property type="evidence" value="ECO:0007669"/>
    <property type="project" value="InterPro"/>
</dbReference>
<dbReference type="Pfam" id="PF00293">
    <property type="entry name" value="NUDIX"/>
    <property type="match status" value="1"/>
</dbReference>
<accession>A0A139IRD6</accession>
<dbReference type="InterPro" id="IPR007722">
    <property type="entry name" value="DCP2_BoxA"/>
</dbReference>
<dbReference type="InterPro" id="IPR036189">
    <property type="entry name" value="DCP2_BoxA_sf"/>
</dbReference>
<evidence type="ECO:0000256" key="5">
    <source>
        <dbReference type="ARBA" id="ARBA00022723"/>
    </source>
</evidence>
<feature type="compositionally biased region" description="Polar residues" evidence="9">
    <location>
        <begin position="780"/>
        <end position="793"/>
    </location>
</feature>
<evidence type="ECO:0000256" key="6">
    <source>
        <dbReference type="ARBA" id="ARBA00022801"/>
    </source>
</evidence>
<evidence type="ECO:0000256" key="1">
    <source>
        <dbReference type="ARBA" id="ARBA00001936"/>
    </source>
</evidence>
<evidence type="ECO:0000256" key="4">
    <source>
        <dbReference type="ARBA" id="ARBA00022490"/>
    </source>
</evidence>
<feature type="compositionally biased region" description="Low complexity" evidence="9">
    <location>
        <begin position="753"/>
        <end position="764"/>
    </location>
</feature>
<gene>
    <name evidence="11" type="ORF">AC579_543</name>
</gene>
<evidence type="ECO:0000313" key="11">
    <source>
        <dbReference type="EMBL" id="KXT17331.1"/>
    </source>
</evidence>
<feature type="compositionally biased region" description="Basic and acidic residues" evidence="9">
    <location>
        <begin position="634"/>
        <end position="647"/>
    </location>
</feature>
<dbReference type="PROSITE" id="PS00893">
    <property type="entry name" value="NUDIX_BOX"/>
    <property type="match status" value="1"/>
</dbReference>
<dbReference type="Pfam" id="PF05026">
    <property type="entry name" value="DCP2"/>
    <property type="match status" value="1"/>
</dbReference>
<dbReference type="EMBL" id="LFZO01000022">
    <property type="protein sequence ID" value="KXT17331.1"/>
    <property type="molecule type" value="Genomic_DNA"/>
</dbReference>
<dbReference type="InterPro" id="IPR000086">
    <property type="entry name" value="NUDIX_hydrolase_dom"/>
</dbReference>
<feature type="compositionally biased region" description="Polar residues" evidence="9">
    <location>
        <begin position="727"/>
        <end position="736"/>
    </location>
</feature>
<feature type="region of interest" description="Disordered" evidence="9">
    <location>
        <begin position="1033"/>
        <end position="1077"/>
    </location>
</feature>
<feature type="region of interest" description="Disordered" evidence="9">
    <location>
        <begin position="717"/>
        <end position="859"/>
    </location>
</feature>
<dbReference type="OrthoDB" id="18996at2759"/>
<evidence type="ECO:0000313" key="12">
    <source>
        <dbReference type="Proteomes" id="UP000073492"/>
    </source>
</evidence>
<dbReference type="Proteomes" id="UP000073492">
    <property type="component" value="Unassembled WGS sequence"/>
</dbReference>
<evidence type="ECO:0000256" key="2">
    <source>
        <dbReference type="ARBA" id="ARBA00004496"/>
    </source>
</evidence>
<dbReference type="STRING" id="113226.A0A139IRD6"/>
<reference evidence="11 12" key="1">
    <citation type="submission" date="2015-07" db="EMBL/GenBank/DDBJ databases">
        <title>Comparative genomics of the Sigatoka disease complex on banana suggests a link between parallel evolutionary changes in Pseudocercospora fijiensis and Pseudocercospora eumusae and increased virulence on the banana host.</title>
        <authorList>
            <person name="Chang T.-C."/>
            <person name="Salvucci A."/>
            <person name="Crous P.W."/>
            <person name="Stergiopoulos I."/>
        </authorList>
    </citation>
    <scope>NUCLEOTIDE SEQUENCE [LARGE SCALE GENOMIC DNA]</scope>
    <source>
        <strain evidence="11 12">CBS 116634</strain>
    </source>
</reference>
<dbReference type="GO" id="GO:0030145">
    <property type="term" value="F:manganese ion binding"/>
    <property type="evidence" value="ECO:0007669"/>
    <property type="project" value="InterPro"/>
</dbReference>
<keyword evidence="7" id="KW-0694">RNA-binding</keyword>
<dbReference type="SMART" id="SM01125">
    <property type="entry name" value="DCP2"/>
    <property type="match status" value="1"/>
</dbReference>
<keyword evidence="12" id="KW-1185">Reference proteome</keyword>
<dbReference type="FunFam" id="3.90.79.10:FF:000003">
    <property type="entry name" value="M7GpppN-mRNA hydrolase isoform 2"/>
    <property type="match status" value="1"/>
</dbReference>
<evidence type="ECO:0000256" key="3">
    <source>
        <dbReference type="ARBA" id="ARBA00005279"/>
    </source>
</evidence>
<dbReference type="AlphaFoldDB" id="A0A139IRD6"/>
<organism evidence="11 12">
    <name type="scientific">Pseudocercospora musae</name>
    <dbReference type="NCBI Taxonomy" id="113226"/>
    <lineage>
        <taxon>Eukaryota</taxon>
        <taxon>Fungi</taxon>
        <taxon>Dikarya</taxon>
        <taxon>Ascomycota</taxon>
        <taxon>Pezizomycotina</taxon>
        <taxon>Dothideomycetes</taxon>
        <taxon>Dothideomycetidae</taxon>
        <taxon>Mycosphaerellales</taxon>
        <taxon>Mycosphaerellaceae</taxon>
        <taxon>Pseudocercospora</taxon>
    </lineage>
</organism>
<keyword evidence="8" id="KW-0464">Manganese</keyword>
<dbReference type="Gene3D" id="1.10.10.1050">
    <property type="entry name" value="Dcp2, box A domain"/>
    <property type="match status" value="1"/>
</dbReference>
<dbReference type="InterPro" id="IPR044099">
    <property type="entry name" value="Dcp2_NUDIX"/>
</dbReference>
<feature type="region of interest" description="Disordered" evidence="9">
    <location>
        <begin position="263"/>
        <end position="283"/>
    </location>
</feature>
<dbReference type="GO" id="GO:0140933">
    <property type="term" value="F:5'-(N(7)-methylguanosine 5'-triphospho)-[mRNA] hydrolase activity"/>
    <property type="evidence" value="ECO:0007669"/>
    <property type="project" value="InterPro"/>
</dbReference>
<dbReference type="CDD" id="cd03672">
    <property type="entry name" value="NUDIX_Dcp2p_Nudt20"/>
    <property type="match status" value="1"/>
</dbReference>
<dbReference type="InterPro" id="IPR020084">
    <property type="entry name" value="NUDIX_hydrolase_CS"/>
</dbReference>
<dbReference type="PANTHER" id="PTHR23114:SF17">
    <property type="entry name" value="M7GPPPN-MRNA HYDROLASE"/>
    <property type="match status" value="1"/>
</dbReference>
<comment type="subcellular location">
    <subcellularLocation>
        <location evidence="2">Cytoplasm</location>
    </subcellularLocation>
</comment>
<keyword evidence="5" id="KW-0479">Metal-binding</keyword>
<protein>
    <recommendedName>
        <fullName evidence="10">Nudix hydrolase domain-containing protein</fullName>
    </recommendedName>
</protein>
<dbReference type="SUPFAM" id="SSF55811">
    <property type="entry name" value="Nudix"/>
    <property type="match status" value="1"/>
</dbReference>
<dbReference type="GO" id="GO:0003723">
    <property type="term" value="F:RNA binding"/>
    <property type="evidence" value="ECO:0007669"/>
    <property type="project" value="UniProtKB-KW"/>
</dbReference>
<feature type="compositionally biased region" description="Polar residues" evidence="9">
    <location>
        <begin position="975"/>
        <end position="1001"/>
    </location>
</feature>
<feature type="compositionally biased region" description="Polar residues" evidence="9">
    <location>
        <begin position="1063"/>
        <end position="1075"/>
    </location>
</feature>
<dbReference type="PANTHER" id="PTHR23114">
    <property type="entry name" value="M7GPPPN-MRNA HYDROLASE"/>
    <property type="match status" value="1"/>
</dbReference>
<comment type="caution">
    <text evidence="11">The sequence shown here is derived from an EMBL/GenBank/DDBJ whole genome shotgun (WGS) entry which is preliminary data.</text>
</comment>
<name>A0A139IRD6_9PEZI</name>
<evidence type="ECO:0000259" key="10">
    <source>
        <dbReference type="PROSITE" id="PS51462"/>
    </source>
</evidence>
<feature type="region of interest" description="Disordered" evidence="9">
    <location>
        <begin position="484"/>
        <end position="553"/>
    </location>
</feature>
<dbReference type="GO" id="GO:0000932">
    <property type="term" value="C:P-body"/>
    <property type="evidence" value="ECO:0007669"/>
    <property type="project" value="TreeGrafter"/>
</dbReference>
<dbReference type="PROSITE" id="PS51462">
    <property type="entry name" value="NUDIX"/>
    <property type="match status" value="1"/>
</dbReference>
<sequence>MAETAVARDRDTSDVIAGMRLADWLDDLTVRFLLNLPPAELSSVPRLCFQVEEAQWFYEDFIRPANPQLPSLNLREFCMVLFRHCPLLSGYNVAQHTAAYEEFLSYKVRVPVRGAILMDDSMDKVLLVRGWRKGASWSFPRGKINKDEDDLDCAAREVYEETGFDVKAAGLVESNQEGDGKVKSITVTMREQHMQLFVFRGVSLDTYFEPKTRKEISKIQWYNVKDLPGYKKQKGVTGHGQGAAQTSKFYMVAPFMGQLKKWIGQQRRKDSTASQAGHQRNLSVNDGFQAGFTEDEGLDTEADFTTDNGFPMLVPDRSADELKRLLSIGGPSTAPAPAAAPPQNAINQNALHSSNLLAMLKGSQHTGMTGDIPHTPFEQVDPPIPSQEPEPPQIHHARHPSSVAQQQHQIPLQFPYSPNRLQQQEQPARHASLPATALFDSGSGHLSQPQQLGFANLPPHLLQQFAQPQQRQYSMPANYLTGYFPGPHFNQQSAHAQSRPAPQHYHSGVPGSNGQLSSPMQPVSDANRPQSRSGSYAPIGSEAGVPEPAKLPAPKLNAHSMKLLDTLKTSNGSTSAAGVPAAGPLNGQQPGGQLQATLLDLFRKPAAISVPPSSEGASMPPAPVSPALTTATDATEKPKKQIERRPTLNEMTRTLPPKIQDEQVESSPPQQPIAAPPKIQKPPRSKNTTAASTSARKLPQPTQTTVVHNMLAERPKSLGQLYDPSKPQKSVRTPSIVQKPATEHSMAPVSILPRPGSRQTSRSPRPSPKPSPKPKIKSAQPDSGSQPLPQFSILQRPGSSSGKGPRSPVAQSPLRHEAPKSTPQVLKRPSADTQDPPRMSAEGHSIVQPANPGHNKRDQLLALFGKPAVVAPVSTPPFDLPAEIHVSKEPPNGTTPTQPQPQKNQLLDLFTTNSKSRTPSAQKISSSTLATPTLADEGLKSFFNGNTAEITIKTPEPPPSPQLQSERKPSYQGHKPQNSQQRLLNVFTKQSSPSGLQSPGTPISPFTLGTSATREAPLIGRLPGTAYDSSAYASDAGTTGAAAPRSRLGSMTRVLSNGGGSGQQTPTESSTNPTEAKNMLLGYLNGVVQKEGYKSARRN</sequence>
<comment type="similarity">
    <text evidence="3">Belongs to the Nudix hydrolase family. DCP2 subfamily.</text>
</comment>
<feature type="region of interest" description="Disordered" evidence="9">
    <location>
        <begin position="876"/>
        <end position="1009"/>
    </location>
</feature>
<comment type="cofactor">
    <cofactor evidence="1">
        <name>Mn(2+)</name>
        <dbReference type="ChEBI" id="CHEBI:29035"/>
    </cofactor>
</comment>
<feature type="compositionally biased region" description="Polar residues" evidence="9">
    <location>
        <begin position="272"/>
        <end position="283"/>
    </location>
</feature>
<dbReference type="InterPro" id="IPR015797">
    <property type="entry name" value="NUDIX_hydrolase-like_dom_sf"/>
</dbReference>
<proteinExistence type="inferred from homology"/>
<dbReference type="FunFam" id="1.10.10.1050:FF:000003">
    <property type="entry name" value="Decapping enzyme Dcp2, putative"/>
    <property type="match status" value="1"/>
</dbReference>
<feature type="compositionally biased region" description="Low complexity" evidence="9">
    <location>
        <begin position="796"/>
        <end position="808"/>
    </location>
</feature>
<feature type="compositionally biased region" description="Polar residues" evidence="9">
    <location>
        <begin position="685"/>
        <end position="703"/>
    </location>
</feature>
<feature type="compositionally biased region" description="Polar residues" evidence="9">
    <location>
        <begin position="510"/>
        <end position="521"/>
    </location>
</feature>
<feature type="region of interest" description="Disordered" evidence="9">
    <location>
        <begin position="609"/>
        <end position="703"/>
    </location>
</feature>
<dbReference type="SUPFAM" id="SSF140586">
    <property type="entry name" value="Dcp2 domain-like"/>
    <property type="match status" value="1"/>
</dbReference>
<dbReference type="Gene3D" id="3.90.79.10">
    <property type="entry name" value="Nucleoside Triphosphate Pyrophosphohydrolase"/>
    <property type="match status" value="1"/>
</dbReference>
<feature type="compositionally biased region" description="Low complexity" evidence="9">
    <location>
        <begin position="1033"/>
        <end position="1043"/>
    </location>
</feature>
<evidence type="ECO:0000256" key="7">
    <source>
        <dbReference type="ARBA" id="ARBA00022884"/>
    </source>
</evidence>
<dbReference type="GO" id="GO:0000184">
    <property type="term" value="P:nuclear-transcribed mRNA catabolic process, nonsense-mediated decay"/>
    <property type="evidence" value="ECO:0007669"/>
    <property type="project" value="InterPro"/>
</dbReference>
<evidence type="ECO:0000256" key="9">
    <source>
        <dbReference type="SAM" id="MobiDB-lite"/>
    </source>
</evidence>
<evidence type="ECO:0000256" key="8">
    <source>
        <dbReference type="ARBA" id="ARBA00023211"/>
    </source>
</evidence>
<keyword evidence="4" id="KW-0963">Cytoplasm</keyword>